<evidence type="ECO:0000256" key="2">
    <source>
        <dbReference type="ARBA" id="ARBA00022962"/>
    </source>
</evidence>
<evidence type="ECO:0000256" key="4">
    <source>
        <dbReference type="ARBA" id="ARBA00047683"/>
    </source>
</evidence>
<dbReference type="EC" id="4.1.3.27" evidence="1"/>
<dbReference type="SUPFAM" id="SSF56322">
    <property type="entry name" value="ADC synthase"/>
    <property type="match status" value="1"/>
</dbReference>
<dbReference type="Gene3D" id="3.60.120.10">
    <property type="entry name" value="Anthranilate synthase"/>
    <property type="match status" value="1"/>
</dbReference>
<evidence type="ECO:0000259" key="5">
    <source>
        <dbReference type="Pfam" id="PF00117"/>
    </source>
</evidence>
<evidence type="ECO:0000259" key="6">
    <source>
        <dbReference type="Pfam" id="PF00425"/>
    </source>
</evidence>
<feature type="domain" description="Glutamine amidotransferase" evidence="5">
    <location>
        <begin position="469"/>
        <end position="659"/>
    </location>
</feature>
<feature type="domain" description="Chorismate-utilising enzyme C-terminal" evidence="6">
    <location>
        <begin position="116"/>
        <end position="374"/>
    </location>
</feature>
<dbReference type="GO" id="GO:0000162">
    <property type="term" value="P:L-tryptophan biosynthetic process"/>
    <property type="evidence" value="ECO:0007669"/>
    <property type="project" value="TreeGrafter"/>
</dbReference>
<keyword evidence="2" id="KW-0315">Glutamine amidotransferase</keyword>
<dbReference type="Proteomes" id="UP000315389">
    <property type="component" value="Unassembled WGS sequence"/>
</dbReference>
<dbReference type="EMBL" id="VFOS01000005">
    <property type="protein sequence ID" value="TQL57162.1"/>
    <property type="molecule type" value="Genomic_DNA"/>
</dbReference>
<dbReference type="InterPro" id="IPR015890">
    <property type="entry name" value="Chorismate_C"/>
</dbReference>
<dbReference type="Pfam" id="PF00425">
    <property type="entry name" value="Chorismate_bind"/>
    <property type="match status" value="1"/>
</dbReference>
<organism evidence="7 8">
    <name type="scientific">Rarobacter faecitabidus</name>
    <dbReference type="NCBI Taxonomy" id="13243"/>
    <lineage>
        <taxon>Bacteria</taxon>
        <taxon>Bacillati</taxon>
        <taxon>Actinomycetota</taxon>
        <taxon>Actinomycetes</taxon>
        <taxon>Micrococcales</taxon>
        <taxon>Rarobacteraceae</taxon>
        <taxon>Rarobacter</taxon>
    </lineage>
</organism>
<dbReference type="SUPFAM" id="SSF52317">
    <property type="entry name" value="Class I glutamine amidotransferase-like"/>
    <property type="match status" value="1"/>
</dbReference>
<dbReference type="InterPro" id="IPR005801">
    <property type="entry name" value="ADC_synthase"/>
</dbReference>
<proteinExistence type="predicted"/>
<dbReference type="InterPro" id="IPR017926">
    <property type="entry name" value="GATASE"/>
</dbReference>
<comment type="caution">
    <text evidence="7">The sequence shown here is derived from an EMBL/GenBank/DDBJ whole genome shotgun (WGS) entry which is preliminary data.</text>
</comment>
<keyword evidence="8" id="KW-1185">Reference proteome</keyword>
<gene>
    <name evidence="7" type="ORF">FB461_2282</name>
</gene>
<dbReference type="PRINTS" id="PR00096">
    <property type="entry name" value="GATASE"/>
</dbReference>
<dbReference type="PANTHER" id="PTHR11236:SF49">
    <property type="entry name" value="ANTHRANILATE SYNTHASE COMPONENT 1"/>
    <property type="match status" value="1"/>
</dbReference>
<reference evidence="7 8" key="1">
    <citation type="submission" date="2019-06" db="EMBL/GenBank/DDBJ databases">
        <title>Sequencing the genomes of 1000 actinobacteria strains.</title>
        <authorList>
            <person name="Klenk H.-P."/>
        </authorList>
    </citation>
    <scope>NUCLEOTIDE SEQUENCE [LARGE SCALE GENOMIC DNA]</scope>
    <source>
        <strain evidence="7 8">DSM 4813</strain>
    </source>
</reference>
<dbReference type="AlphaFoldDB" id="A0A542ZA04"/>
<dbReference type="GO" id="GO:0004049">
    <property type="term" value="F:anthranilate synthase activity"/>
    <property type="evidence" value="ECO:0007669"/>
    <property type="project" value="UniProtKB-EC"/>
</dbReference>
<dbReference type="InterPro" id="IPR019999">
    <property type="entry name" value="Anth_synth_I-like"/>
</dbReference>
<name>A0A542ZA04_RARFA</name>
<keyword evidence="3" id="KW-0456">Lyase</keyword>
<protein>
    <recommendedName>
        <fullName evidence="1">anthranilate synthase</fullName>
        <ecNumber evidence="1">4.1.3.27</ecNumber>
    </recommendedName>
</protein>
<sequence length="664" mass="70891">MTDSLLTRILSENPPAAYALLARQERGTLEVLVGDVADVDTLAEIPLHGPNGAAQQVLTLVPFRQVRERGYAAIDDGAPLRCLIVREREEIDLPAATALLPADLPTLTPHGFDVSDEDYTGTVRTVLKDEIGQGEGANFVIRRDFVAQAEGSPSALALATLRRLLERERGAYWTFAVVTDGVILAGASPERHVSVKDGVAAMNPISGTYRHPKGGVDPAVFSQFLLDTKEVEELFMVVDEELKMMSEVCADGGVVEGPYLKQMSRVTHTEYILRGHTSLDVRDVLRETMFAPTVTGSPMQNACAVIARHERRGRGYYSGVAALITPEGDGFELDAPILIRTAQISSAGEVRVSAGATLVRHSSPEGEVAETAGKAAGLLGALGLEAAYLAGFGAGVPAVPVPPEAVDEYSSSASRTVPDAAAAASADVILADDPVIHGALQARNKMLAPFWLAEQAPSRTPDLAGRNVVVVDAEDRFTTMLAHQLRHLGMNVRVVPWSDVAEDGELKLPDDVDFLDLIVSGPGPGDPTDLSETRIRRLRALAQRRMRDRAPLVAVCLSHQAVATELGIPLARLDEPRQGVQLEIDYFGTPARIGFYNTFTARVAPGSKPILPVTGDAEAAVDPATGDVFALRGRGLATLQGHAESILSIDGLTILERMVRHALA</sequence>
<dbReference type="CDD" id="cd01743">
    <property type="entry name" value="GATase1_Anthranilate_Synthase"/>
    <property type="match status" value="1"/>
</dbReference>
<dbReference type="Gene3D" id="3.40.50.880">
    <property type="match status" value="1"/>
</dbReference>
<evidence type="ECO:0000313" key="8">
    <source>
        <dbReference type="Proteomes" id="UP000315389"/>
    </source>
</evidence>
<evidence type="ECO:0000313" key="7">
    <source>
        <dbReference type="EMBL" id="TQL57162.1"/>
    </source>
</evidence>
<dbReference type="PANTHER" id="PTHR11236">
    <property type="entry name" value="AMINOBENZOATE/ANTHRANILATE SYNTHASE"/>
    <property type="match status" value="1"/>
</dbReference>
<dbReference type="InterPro" id="IPR006221">
    <property type="entry name" value="TrpG/PapA_dom"/>
</dbReference>
<dbReference type="RefSeq" id="WP_142122137.1">
    <property type="nucleotide sequence ID" value="NZ_BAAASV010000002.1"/>
</dbReference>
<accession>A0A542ZA04</accession>
<dbReference type="InterPro" id="IPR029062">
    <property type="entry name" value="Class_I_gatase-like"/>
</dbReference>
<comment type="catalytic activity">
    <reaction evidence="4">
        <text>chorismate + L-glutamine = anthranilate + pyruvate + L-glutamate + H(+)</text>
        <dbReference type="Rhea" id="RHEA:21732"/>
        <dbReference type="ChEBI" id="CHEBI:15361"/>
        <dbReference type="ChEBI" id="CHEBI:15378"/>
        <dbReference type="ChEBI" id="CHEBI:16567"/>
        <dbReference type="ChEBI" id="CHEBI:29748"/>
        <dbReference type="ChEBI" id="CHEBI:29985"/>
        <dbReference type="ChEBI" id="CHEBI:58359"/>
        <dbReference type="EC" id="4.1.3.27"/>
    </reaction>
</comment>
<dbReference type="OrthoDB" id="8594609at2"/>
<evidence type="ECO:0000256" key="1">
    <source>
        <dbReference type="ARBA" id="ARBA00012266"/>
    </source>
</evidence>
<evidence type="ECO:0000256" key="3">
    <source>
        <dbReference type="ARBA" id="ARBA00023239"/>
    </source>
</evidence>
<dbReference type="PROSITE" id="PS51273">
    <property type="entry name" value="GATASE_TYPE_1"/>
    <property type="match status" value="1"/>
</dbReference>
<dbReference type="Pfam" id="PF00117">
    <property type="entry name" value="GATase"/>
    <property type="match status" value="1"/>
</dbReference>